<dbReference type="GO" id="GO:0016020">
    <property type="term" value="C:membrane"/>
    <property type="evidence" value="ECO:0007669"/>
    <property type="project" value="UniProtKB-SubCell"/>
</dbReference>
<sequence>MNYSKLLHIESFVKERHRPKVLVKILIFIIVSCLISLLTILNIDFTETLVNEGGLSPIEAESTLPIVRVAGTIGSFIVYCFFIALLFLITWGITKIFKSQVSAKVVFAASLRYAIITTSVGCIVALLQWLFHIDPSIVKIDSLNIFAPKNNWLGAINITNIISAWFFGIMLHSSLGISQKWSWIGACVAFIIFFVISGLG</sequence>
<dbReference type="InterPro" id="IPR006977">
    <property type="entry name" value="Yip1_dom"/>
</dbReference>
<evidence type="ECO:0000256" key="3">
    <source>
        <dbReference type="ARBA" id="ARBA00022989"/>
    </source>
</evidence>
<evidence type="ECO:0000256" key="4">
    <source>
        <dbReference type="ARBA" id="ARBA00023136"/>
    </source>
</evidence>
<comment type="subcellular location">
    <subcellularLocation>
        <location evidence="1">Membrane</location>
        <topology evidence="1">Multi-pass membrane protein</topology>
    </subcellularLocation>
</comment>
<proteinExistence type="predicted"/>
<evidence type="ECO:0000256" key="2">
    <source>
        <dbReference type="ARBA" id="ARBA00022692"/>
    </source>
</evidence>
<keyword evidence="3 5" id="KW-1133">Transmembrane helix</keyword>
<organism evidence="7 8">
    <name type="scientific">Staphylococcus coagulans</name>
    <dbReference type="NCBI Taxonomy" id="74706"/>
    <lineage>
        <taxon>Bacteria</taxon>
        <taxon>Bacillati</taxon>
        <taxon>Bacillota</taxon>
        <taxon>Bacilli</taxon>
        <taxon>Bacillales</taxon>
        <taxon>Staphylococcaceae</taxon>
        <taxon>Staphylococcus</taxon>
    </lineage>
</organism>
<accession>A0A9X1EJ20</accession>
<dbReference type="Proteomes" id="UP000524893">
    <property type="component" value="Unassembled WGS sequence"/>
</dbReference>
<evidence type="ECO:0000256" key="1">
    <source>
        <dbReference type="ARBA" id="ARBA00004141"/>
    </source>
</evidence>
<dbReference type="GeneID" id="72413471"/>
<dbReference type="Pfam" id="PF04893">
    <property type="entry name" value="Yip1"/>
    <property type="match status" value="1"/>
</dbReference>
<evidence type="ECO:0000313" key="8">
    <source>
        <dbReference type="Proteomes" id="UP000524893"/>
    </source>
</evidence>
<evidence type="ECO:0000313" key="7">
    <source>
        <dbReference type="EMBL" id="MBA8777274.1"/>
    </source>
</evidence>
<dbReference type="AlphaFoldDB" id="A0A9X1EJ20"/>
<feature type="transmembrane region" description="Helical" evidence="5">
    <location>
        <begin position="181"/>
        <end position="199"/>
    </location>
</feature>
<keyword evidence="2 5" id="KW-0812">Transmembrane</keyword>
<feature type="transmembrane region" description="Helical" evidence="5">
    <location>
        <begin position="21"/>
        <end position="43"/>
    </location>
</feature>
<keyword evidence="4 5" id="KW-0472">Membrane</keyword>
<gene>
    <name evidence="7" type="ORF">HR081_10360</name>
</gene>
<evidence type="ECO:0000259" key="6">
    <source>
        <dbReference type="Pfam" id="PF04893"/>
    </source>
</evidence>
<reference evidence="7 8" key="1">
    <citation type="journal article" date="2020" name="Access Microbiol">
        <title>Isolation and genome sequencing of Staphylococcus schleiferi subspecies coagulans from Antarctic seals.</title>
        <authorList>
            <person name="Foster G."/>
            <person name="Robb A."/>
            <person name="Paterson G.K."/>
        </authorList>
    </citation>
    <scope>NUCLEOTIDE SEQUENCE [LARGE SCALE GENOMIC DNA]</scope>
    <source>
        <strain evidence="7 8">M615/02/4</strain>
    </source>
</reference>
<feature type="transmembrane region" description="Helical" evidence="5">
    <location>
        <begin position="151"/>
        <end position="169"/>
    </location>
</feature>
<feature type="transmembrane region" description="Helical" evidence="5">
    <location>
        <begin position="73"/>
        <end position="93"/>
    </location>
</feature>
<comment type="caution">
    <text evidence="7">The sequence shown here is derived from an EMBL/GenBank/DDBJ whole genome shotgun (WGS) entry which is preliminary data.</text>
</comment>
<dbReference type="EMBL" id="JABTCN010000041">
    <property type="protein sequence ID" value="MBA8777274.1"/>
    <property type="molecule type" value="Genomic_DNA"/>
</dbReference>
<feature type="domain" description="Yip1" evidence="6">
    <location>
        <begin position="18"/>
        <end position="196"/>
    </location>
</feature>
<name>A0A9X1EJ20_9STAP</name>
<feature type="transmembrane region" description="Helical" evidence="5">
    <location>
        <begin position="105"/>
        <end position="131"/>
    </location>
</feature>
<evidence type="ECO:0000256" key="5">
    <source>
        <dbReference type="SAM" id="Phobius"/>
    </source>
</evidence>
<protein>
    <recommendedName>
        <fullName evidence="6">Yip1 domain-containing protein</fullName>
    </recommendedName>
</protein>
<dbReference type="RefSeq" id="WP_060829388.1">
    <property type="nucleotide sequence ID" value="NZ_CP092966.1"/>
</dbReference>